<proteinExistence type="predicted"/>
<dbReference type="KEGG" id="vg:80517002"/>
<sequence>MGNIFNKKKKIKTKSKIDSQNRINELEQQEINDTYDYFLYKKYQIERPNRNNYSFGYNVGNIYY</sequence>
<protein>
    <submittedName>
        <fullName evidence="1">Putative ORFan</fullName>
    </submittedName>
</protein>
<organism evidence="1">
    <name type="scientific">Tupanvirus deep ocean</name>
    <dbReference type="NCBI Taxonomy" id="2126984"/>
    <lineage>
        <taxon>Viruses</taxon>
        <taxon>Varidnaviria</taxon>
        <taxon>Bamfordvirae</taxon>
        <taxon>Nucleocytoviricota</taxon>
        <taxon>Megaviricetes</taxon>
        <taxon>Imitervirales</taxon>
        <taxon>Mimiviridae</taxon>
        <taxon>Megamimivirinae</taxon>
        <taxon>Tupanvirus</taxon>
        <taxon>Tupanvirus altamarinense</taxon>
    </lineage>
</organism>
<accession>A0A6N1NNQ6</accession>
<reference evidence="1" key="1">
    <citation type="submission" date="2017-06" db="EMBL/GenBank/DDBJ databases">
        <authorList>
            <person name="Assis F.L."/>
            <person name="Abrahao J.S."/>
            <person name="Silva L."/>
            <person name="Khalil J.B."/>
            <person name="Rodrigues R."/>
            <person name="Silva L.S."/>
            <person name="Boratto P."/>
            <person name="Andrade M."/>
            <person name="Kroon E.G."/>
            <person name="Ribeiro B."/>
            <person name="Bergier I."/>
            <person name="Seligmann H."/>
            <person name="Ghigo E."/>
            <person name="Colson P."/>
            <person name="Levasseur A."/>
            <person name="Raoult D."/>
            <person name="Scola B.L."/>
        </authorList>
    </citation>
    <scope>NUCLEOTIDE SEQUENCE</scope>
    <source>
        <strain evidence="1">Deep ocean</strain>
    </source>
</reference>
<dbReference type="EMBL" id="MF405918">
    <property type="protein sequence ID" value="QKU33703.1"/>
    <property type="molecule type" value="Genomic_DNA"/>
</dbReference>
<reference evidence="1" key="2">
    <citation type="journal article" date="2018" name="Nat. Commun.">
        <title>Tailed giant Tupanvirus possesses the most complete translational apparatus of the known virosphere.</title>
        <authorList>
            <person name="Abrahao J."/>
            <person name="Silva L."/>
            <person name="Silva L.S."/>
            <person name="Khalil J.Y.B."/>
            <person name="Rodrigues R."/>
            <person name="Arantes T."/>
            <person name="Assis F."/>
            <person name="Boratto P."/>
            <person name="Andrade M."/>
            <person name="Kroon E.G."/>
            <person name="Ribeiro B."/>
            <person name="Bergier I."/>
            <person name="Seligmann H."/>
            <person name="Ghigo E."/>
            <person name="Colson P."/>
            <person name="Levasseur A."/>
            <person name="Kroemer G."/>
            <person name="Raoult D."/>
            <person name="La Scola B."/>
        </authorList>
    </citation>
    <scope>NUCLEOTIDE SEQUENCE [LARGE SCALE GENOMIC DNA]</scope>
    <source>
        <strain evidence="1">Deep ocean</strain>
    </source>
</reference>
<dbReference type="RefSeq" id="YP_010780311.1">
    <property type="nucleotide sequence ID" value="NC_075038.1"/>
</dbReference>
<evidence type="ECO:0000313" key="1">
    <source>
        <dbReference type="EMBL" id="QKU33703.1"/>
    </source>
</evidence>
<name>A0A6N1NNQ6_9VIRU</name>
<dbReference type="GeneID" id="80517002"/>